<dbReference type="GO" id="GO:0016052">
    <property type="term" value="P:carbohydrate catabolic process"/>
    <property type="evidence" value="ECO:0007669"/>
    <property type="project" value="TreeGrafter"/>
</dbReference>
<comment type="similarity">
    <text evidence="1 4">Belongs to the glycosyl hydrolase 1 family.</text>
</comment>
<protein>
    <submittedName>
        <fullName evidence="5">Aryl-beta-glucosidase</fullName>
    </submittedName>
</protein>
<dbReference type="InterPro" id="IPR033132">
    <property type="entry name" value="GH_1_N_CS"/>
</dbReference>
<dbReference type="Proteomes" id="UP000238083">
    <property type="component" value="Unassembled WGS sequence"/>
</dbReference>
<evidence type="ECO:0000256" key="2">
    <source>
        <dbReference type="ARBA" id="ARBA00022801"/>
    </source>
</evidence>
<sequence>MTEFPEGFLWGVATAGHQVEGGNTASDTWFLENVHPTLFRERSGTACDSYARYEEDLDLAAGMGLNAFRFSVEWSRVEPARGEVSPAALDHYDRVVDAALIRGLAPVVTLNHFTAPHWFSAAGSWAAPDAPEVFADQVDRVVARIGDRIAAAVTLNEPNLEQLLQAGGKLPPEAELLKRDMLAAAARAAGTDRYVTGNVIPAAAQDEFQERFTLAHRAARAAAKARRADLPVGVSIALAHEVALPGGQAHRDARRAAVYDHWLREARDDDFVGVQNYETFWHGPDGEVVPDGARNGMGSVVDPDSLAGAVRYAHEVSGVPVLVTEHGIQTEDDTQRARFLPAALDSLGAEIGRGTPVLGYCHWTLLDNFEWIFGYGPKLGLVSVDRETFARTRKPSADVYAGLVRRARTAGNPDGGRRDVPVPA</sequence>
<dbReference type="PANTHER" id="PTHR10353">
    <property type="entry name" value="GLYCOSYL HYDROLASE"/>
    <property type="match status" value="1"/>
</dbReference>
<keyword evidence="3" id="KW-0326">Glycosidase</keyword>
<reference evidence="5 6" key="1">
    <citation type="submission" date="2018-03" db="EMBL/GenBank/DDBJ databases">
        <title>Genomic Encyclopedia of Archaeal and Bacterial Type Strains, Phase II (KMG-II): from individual species to whole genera.</title>
        <authorList>
            <person name="Goeker M."/>
        </authorList>
    </citation>
    <scope>NUCLEOTIDE SEQUENCE [LARGE SCALE GENOMIC DNA]</scope>
    <source>
        <strain evidence="5 6">DSM 19711</strain>
    </source>
</reference>
<evidence type="ECO:0000313" key="6">
    <source>
        <dbReference type="Proteomes" id="UP000238083"/>
    </source>
</evidence>
<name>A0A2T0RB26_9ACTN</name>
<dbReference type="OrthoDB" id="9765195at2"/>
<dbReference type="InterPro" id="IPR001360">
    <property type="entry name" value="Glyco_hydro_1"/>
</dbReference>
<gene>
    <name evidence="5" type="ORF">CLV37_101621</name>
</gene>
<dbReference type="PRINTS" id="PR00131">
    <property type="entry name" value="GLHYDRLASE1"/>
</dbReference>
<evidence type="ECO:0000256" key="3">
    <source>
        <dbReference type="ARBA" id="ARBA00023295"/>
    </source>
</evidence>
<dbReference type="PROSITE" id="PS00653">
    <property type="entry name" value="GLYCOSYL_HYDROL_F1_2"/>
    <property type="match status" value="1"/>
</dbReference>
<accession>A0A2T0RB26</accession>
<evidence type="ECO:0000313" key="5">
    <source>
        <dbReference type="EMBL" id="PRY18376.1"/>
    </source>
</evidence>
<evidence type="ECO:0000256" key="4">
    <source>
        <dbReference type="RuleBase" id="RU003690"/>
    </source>
</evidence>
<dbReference type="AlphaFoldDB" id="A0A2T0RB26"/>
<dbReference type="GO" id="GO:0008422">
    <property type="term" value="F:beta-glucosidase activity"/>
    <property type="evidence" value="ECO:0007669"/>
    <property type="project" value="TreeGrafter"/>
</dbReference>
<evidence type="ECO:0000256" key="1">
    <source>
        <dbReference type="ARBA" id="ARBA00010838"/>
    </source>
</evidence>
<comment type="caution">
    <text evidence="5">The sequence shown here is derived from an EMBL/GenBank/DDBJ whole genome shotgun (WGS) entry which is preliminary data.</text>
</comment>
<dbReference type="InterPro" id="IPR017853">
    <property type="entry name" value="GH"/>
</dbReference>
<keyword evidence="2" id="KW-0378">Hydrolase</keyword>
<dbReference type="Gene3D" id="3.20.20.80">
    <property type="entry name" value="Glycosidases"/>
    <property type="match status" value="1"/>
</dbReference>
<dbReference type="GO" id="GO:0005829">
    <property type="term" value="C:cytosol"/>
    <property type="evidence" value="ECO:0007669"/>
    <property type="project" value="TreeGrafter"/>
</dbReference>
<dbReference type="RefSeq" id="WP_106206790.1">
    <property type="nucleotide sequence ID" value="NZ_PVZF01000001.1"/>
</dbReference>
<dbReference type="SUPFAM" id="SSF51445">
    <property type="entry name" value="(Trans)glycosidases"/>
    <property type="match status" value="1"/>
</dbReference>
<dbReference type="PANTHER" id="PTHR10353:SF36">
    <property type="entry name" value="LP05116P"/>
    <property type="match status" value="1"/>
</dbReference>
<dbReference type="EMBL" id="PVZF01000001">
    <property type="protein sequence ID" value="PRY18376.1"/>
    <property type="molecule type" value="Genomic_DNA"/>
</dbReference>
<dbReference type="Pfam" id="PF00232">
    <property type="entry name" value="Glyco_hydro_1"/>
    <property type="match status" value="2"/>
</dbReference>
<organism evidence="5 6">
    <name type="scientific">Kineococcus rhizosphaerae</name>
    <dbReference type="NCBI Taxonomy" id="559628"/>
    <lineage>
        <taxon>Bacteria</taxon>
        <taxon>Bacillati</taxon>
        <taxon>Actinomycetota</taxon>
        <taxon>Actinomycetes</taxon>
        <taxon>Kineosporiales</taxon>
        <taxon>Kineosporiaceae</taxon>
        <taxon>Kineococcus</taxon>
    </lineage>
</organism>
<proteinExistence type="inferred from homology"/>
<keyword evidence="6" id="KW-1185">Reference proteome</keyword>